<evidence type="ECO:0000313" key="3">
    <source>
        <dbReference type="Proteomes" id="UP000307244"/>
    </source>
</evidence>
<dbReference type="PANTHER" id="PTHR12526">
    <property type="entry name" value="GLYCOSYLTRANSFERASE"/>
    <property type="match status" value="1"/>
</dbReference>
<evidence type="ECO:0000313" key="2">
    <source>
        <dbReference type="EMBL" id="TKC02912.1"/>
    </source>
</evidence>
<dbReference type="InterPro" id="IPR001296">
    <property type="entry name" value="Glyco_trans_1"/>
</dbReference>
<accession>A0A4U1C911</accession>
<feature type="domain" description="Glycosyl transferase family 1" evidence="1">
    <location>
        <begin position="208"/>
        <end position="346"/>
    </location>
</feature>
<dbReference type="RefSeq" id="WP_136837831.1">
    <property type="nucleotide sequence ID" value="NZ_SWBQ01000008.1"/>
</dbReference>
<evidence type="ECO:0000259" key="1">
    <source>
        <dbReference type="Pfam" id="PF00534"/>
    </source>
</evidence>
<comment type="caution">
    <text evidence="2">The sequence shown here is derived from an EMBL/GenBank/DDBJ whole genome shotgun (WGS) entry which is preliminary data.</text>
</comment>
<dbReference type="EMBL" id="SWBQ01000008">
    <property type="protein sequence ID" value="TKC02912.1"/>
    <property type="molecule type" value="Genomic_DNA"/>
</dbReference>
<dbReference type="OrthoDB" id="9811239at2"/>
<dbReference type="Pfam" id="PF00534">
    <property type="entry name" value="Glycos_transf_1"/>
    <property type="match status" value="1"/>
</dbReference>
<dbReference type="SUPFAM" id="SSF53756">
    <property type="entry name" value="UDP-Glycosyltransferase/glycogen phosphorylase"/>
    <property type="match status" value="1"/>
</dbReference>
<dbReference type="Proteomes" id="UP000307244">
    <property type="component" value="Unassembled WGS sequence"/>
</dbReference>
<gene>
    <name evidence="2" type="ORF">FA047_19795</name>
</gene>
<name>A0A4U1C911_9SPHI</name>
<keyword evidence="3" id="KW-1185">Reference proteome</keyword>
<sequence length="397" mass="45960">MFKKFKRIADNLTALAKYFRIKTELAKQRELYFFFPSWSFGGAERVHVDIMNLFNDPKPLCFITDRSITDGFKKEFQAAADVIELGRWAEKKELKQQLYKMLAASINAQQHAVVSGWCSSFMYDLIPYLAPHVQIIDIMHNFKDDDDQAIERYSLPHVPRINKRIVVGNVLIQQFKDLYSINHIPEQYLERLTVIQNKIPFDGVFPEKNYEDTLQVLFVGRNSEEKRPNVFIRVAEIAHDLNLPIEFKLIGDFSPGDTIVPSNTKIVGPVHDKAILNDHYKDAHLLLLTSRRESWGLVVFEGMNMGVVPISTDVGELSNYISRTKENGIVVDNLHNVEDLALQFIKELEFFISNRAHLKTFSINAFNTVKQLYNNCDFDESYRKILSSRSGKYEKRI</sequence>
<dbReference type="CDD" id="cd03801">
    <property type="entry name" value="GT4_PimA-like"/>
    <property type="match status" value="1"/>
</dbReference>
<dbReference type="Gene3D" id="3.40.50.2000">
    <property type="entry name" value="Glycogen Phosphorylase B"/>
    <property type="match status" value="1"/>
</dbReference>
<protein>
    <submittedName>
        <fullName evidence="2">Glycosyltransferase family 4 protein</fullName>
    </submittedName>
</protein>
<proteinExistence type="predicted"/>
<dbReference type="AlphaFoldDB" id="A0A4U1C911"/>
<organism evidence="2 3">
    <name type="scientific">Pedobacter frigoris</name>
    <dbReference type="NCBI Taxonomy" id="2571272"/>
    <lineage>
        <taxon>Bacteria</taxon>
        <taxon>Pseudomonadati</taxon>
        <taxon>Bacteroidota</taxon>
        <taxon>Sphingobacteriia</taxon>
        <taxon>Sphingobacteriales</taxon>
        <taxon>Sphingobacteriaceae</taxon>
        <taxon>Pedobacter</taxon>
    </lineage>
</organism>
<dbReference type="GO" id="GO:0016757">
    <property type="term" value="F:glycosyltransferase activity"/>
    <property type="evidence" value="ECO:0007669"/>
    <property type="project" value="InterPro"/>
</dbReference>
<keyword evidence="2" id="KW-0808">Transferase</keyword>
<reference evidence="2 3" key="1">
    <citation type="submission" date="2019-04" db="EMBL/GenBank/DDBJ databases">
        <title>Pedobacter sp. RP-3-15 sp. nov., isolated from Arctic soil.</title>
        <authorList>
            <person name="Dahal R.H."/>
            <person name="Kim D.-U."/>
        </authorList>
    </citation>
    <scope>NUCLEOTIDE SEQUENCE [LARGE SCALE GENOMIC DNA]</scope>
    <source>
        <strain evidence="2 3">RP-3-15</strain>
    </source>
</reference>